<evidence type="ECO:0000313" key="2">
    <source>
        <dbReference type="Proteomes" id="UP001499959"/>
    </source>
</evidence>
<accession>A0ABP9ALP4</accession>
<protein>
    <submittedName>
        <fullName evidence="1">Uncharacterized protein</fullName>
    </submittedName>
</protein>
<proteinExistence type="predicted"/>
<gene>
    <name evidence="1" type="ORF">GCM10023307_04090</name>
</gene>
<reference evidence="2" key="1">
    <citation type="journal article" date="2019" name="Int. J. Syst. Evol. Microbiol.">
        <title>The Global Catalogue of Microorganisms (GCM) 10K type strain sequencing project: providing services to taxonomists for standard genome sequencing and annotation.</title>
        <authorList>
            <consortium name="The Broad Institute Genomics Platform"/>
            <consortium name="The Broad Institute Genome Sequencing Center for Infectious Disease"/>
            <person name="Wu L."/>
            <person name="Ma J."/>
        </authorList>
    </citation>
    <scope>NUCLEOTIDE SEQUENCE [LARGE SCALE GENOMIC DNA]</scope>
    <source>
        <strain evidence="2">JCM 18204</strain>
    </source>
</reference>
<organism evidence="1 2">
    <name type="scientific">Lysobacter hankyongensis</name>
    <dbReference type="NCBI Taxonomy" id="1176535"/>
    <lineage>
        <taxon>Bacteria</taxon>
        <taxon>Pseudomonadati</taxon>
        <taxon>Pseudomonadota</taxon>
        <taxon>Gammaproteobacteria</taxon>
        <taxon>Lysobacterales</taxon>
        <taxon>Lysobacteraceae</taxon>
        <taxon>Lysobacter</taxon>
    </lineage>
</organism>
<comment type="caution">
    <text evidence="1">The sequence shown here is derived from an EMBL/GenBank/DDBJ whole genome shotgun (WGS) entry which is preliminary data.</text>
</comment>
<dbReference type="RefSeq" id="WP_345301606.1">
    <property type="nucleotide sequence ID" value="NZ_BAABJE010000001.1"/>
</dbReference>
<name>A0ABP9ALP4_9GAMM</name>
<keyword evidence="2" id="KW-1185">Reference proteome</keyword>
<sequence length="125" mass="13587">MSTNTDTAIPATQNESWGFWGTMRGYASVAWPLAMTAIAEATGESLDAVRAFLDSKAGRHFADEVSGHQYHGQALPDAITTTVAAWMRMTIKRRTAIDYGIPQGLPYLTGFVMHAAIHDETAERG</sequence>
<evidence type="ECO:0000313" key="1">
    <source>
        <dbReference type="EMBL" id="GAA4782686.1"/>
    </source>
</evidence>
<dbReference type="EMBL" id="BAABJE010000001">
    <property type="protein sequence ID" value="GAA4782686.1"/>
    <property type="molecule type" value="Genomic_DNA"/>
</dbReference>
<dbReference type="Proteomes" id="UP001499959">
    <property type="component" value="Unassembled WGS sequence"/>
</dbReference>